<keyword evidence="4" id="KW-1185">Reference proteome</keyword>
<evidence type="ECO:0000313" key="3">
    <source>
        <dbReference type="EMBL" id="TEB25697.1"/>
    </source>
</evidence>
<dbReference type="OrthoDB" id="9451547at2759"/>
<feature type="chain" id="PRO_5021187803" evidence="2">
    <location>
        <begin position="17"/>
        <end position="154"/>
    </location>
</feature>
<reference evidence="3 4" key="1">
    <citation type="journal article" date="2019" name="Nat. Ecol. Evol.">
        <title>Megaphylogeny resolves global patterns of mushroom evolution.</title>
        <authorList>
            <person name="Varga T."/>
            <person name="Krizsan K."/>
            <person name="Foldi C."/>
            <person name="Dima B."/>
            <person name="Sanchez-Garcia M."/>
            <person name="Sanchez-Ramirez S."/>
            <person name="Szollosi G.J."/>
            <person name="Szarkandi J.G."/>
            <person name="Papp V."/>
            <person name="Albert L."/>
            <person name="Andreopoulos W."/>
            <person name="Angelini C."/>
            <person name="Antonin V."/>
            <person name="Barry K.W."/>
            <person name="Bougher N.L."/>
            <person name="Buchanan P."/>
            <person name="Buyck B."/>
            <person name="Bense V."/>
            <person name="Catcheside P."/>
            <person name="Chovatia M."/>
            <person name="Cooper J."/>
            <person name="Damon W."/>
            <person name="Desjardin D."/>
            <person name="Finy P."/>
            <person name="Geml J."/>
            <person name="Haridas S."/>
            <person name="Hughes K."/>
            <person name="Justo A."/>
            <person name="Karasinski D."/>
            <person name="Kautmanova I."/>
            <person name="Kiss B."/>
            <person name="Kocsube S."/>
            <person name="Kotiranta H."/>
            <person name="LaButti K.M."/>
            <person name="Lechner B.E."/>
            <person name="Liimatainen K."/>
            <person name="Lipzen A."/>
            <person name="Lukacs Z."/>
            <person name="Mihaltcheva S."/>
            <person name="Morgado L.N."/>
            <person name="Niskanen T."/>
            <person name="Noordeloos M.E."/>
            <person name="Ohm R.A."/>
            <person name="Ortiz-Santana B."/>
            <person name="Ovrebo C."/>
            <person name="Racz N."/>
            <person name="Riley R."/>
            <person name="Savchenko A."/>
            <person name="Shiryaev A."/>
            <person name="Soop K."/>
            <person name="Spirin V."/>
            <person name="Szebenyi C."/>
            <person name="Tomsovsky M."/>
            <person name="Tulloss R.E."/>
            <person name="Uehling J."/>
            <person name="Grigoriev I.V."/>
            <person name="Vagvolgyi C."/>
            <person name="Papp T."/>
            <person name="Martin F.M."/>
            <person name="Miettinen O."/>
            <person name="Hibbett D.S."/>
            <person name="Nagy L.G."/>
        </authorList>
    </citation>
    <scope>NUCLEOTIDE SEQUENCE [LARGE SCALE GENOMIC DNA]</scope>
    <source>
        <strain evidence="3 4">FP101781</strain>
    </source>
</reference>
<keyword evidence="1" id="KW-1133">Transmembrane helix</keyword>
<feature type="transmembrane region" description="Helical" evidence="1">
    <location>
        <begin position="108"/>
        <end position="127"/>
    </location>
</feature>
<gene>
    <name evidence="3" type="ORF">FA13DRAFT_1796215</name>
</gene>
<accession>A0A4Y7SV08</accession>
<feature type="transmembrane region" description="Helical" evidence="1">
    <location>
        <begin position="71"/>
        <end position="87"/>
    </location>
</feature>
<dbReference type="AlphaFoldDB" id="A0A4Y7SV08"/>
<dbReference type="PANTHER" id="PTHR35043">
    <property type="entry name" value="TRANSCRIPTION FACTOR DOMAIN-CONTAINING PROTEIN"/>
    <property type="match status" value="1"/>
</dbReference>
<feature type="signal peptide" evidence="2">
    <location>
        <begin position="1"/>
        <end position="16"/>
    </location>
</feature>
<proteinExistence type="predicted"/>
<dbReference type="STRING" id="71717.A0A4Y7SV08"/>
<name>A0A4Y7SV08_COPMI</name>
<keyword evidence="1" id="KW-0812">Transmembrane</keyword>
<evidence type="ECO:0000256" key="2">
    <source>
        <dbReference type="SAM" id="SignalP"/>
    </source>
</evidence>
<keyword evidence="2" id="KW-0732">Signal</keyword>
<dbReference type="PANTHER" id="PTHR35043:SF7">
    <property type="entry name" value="TRANSCRIPTION FACTOR DOMAIN-CONTAINING PROTEIN"/>
    <property type="match status" value="1"/>
</dbReference>
<dbReference type="EMBL" id="QPFP01000054">
    <property type="protein sequence ID" value="TEB25697.1"/>
    <property type="molecule type" value="Genomic_DNA"/>
</dbReference>
<comment type="caution">
    <text evidence="3">The sequence shown here is derived from an EMBL/GenBank/DDBJ whole genome shotgun (WGS) entry which is preliminary data.</text>
</comment>
<organism evidence="3 4">
    <name type="scientific">Coprinellus micaceus</name>
    <name type="common">Glistening ink-cap mushroom</name>
    <name type="synonym">Coprinus micaceus</name>
    <dbReference type="NCBI Taxonomy" id="71717"/>
    <lineage>
        <taxon>Eukaryota</taxon>
        <taxon>Fungi</taxon>
        <taxon>Dikarya</taxon>
        <taxon>Basidiomycota</taxon>
        <taxon>Agaricomycotina</taxon>
        <taxon>Agaricomycetes</taxon>
        <taxon>Agaricomycetidae</taxon>
        <taxon>Agaricales</taxon>
        <taxon>Agaricineae</taxon>
        <taxon>Psathyrellaceae</taxon>
        <taxon>Coprinellus</taxon>
    </lineage>
</organism>
<sequence length="154" mass="17364">MTSAIWFLILLRFTIGSPASPSPHPLNVVDASTTCANLCKPYLELCTATCPGPVTSDNITLNTNYRSTFEILWSCLSIIFASTWLCVHPNVAGYKTSDWQRRWERLKLCALAIFAPEILAIFAFFQWKGCRELHKRLRKVAKGLNIPLDLESES</sequence>
<keyword evidence="1" id="KW-0472">Membrane</keyword>
<protein>
    <submittedName>
        <fullName evidence="3">Uncharacterized protein</fullName>
    </submittedName>
</protein>
<evidence type="ECO:0000256" key="1">
    <source>
        <dbReference type="SAM" id="Phobius"/>
    </source>
</evidence>
<evidence type="ECO:0000313" key="4">
    <source>
        <dbReference type="Proteomes" id="UP000298030"/>
    </source>
</evidence>
<dbReference type="Proteomes" id="UP000298030">
    <property type="component" value="Unassembled WGS sequence"/>
</dbReference>